<evidence type="ECO:0000256" key="5">
    <source>
        <dbReference type="SAM" id="MobiDB-lite"/>
    </source>
</evidence>
<evidence type="ECO:0008006" key="8">
    <source>
        <dbReference type="Google" id="ProtNLM"/>
    </source>
</evidence>
<keyword evidence="4" id="KW-0067">ATP-binding</keyword>
<dbReference type="EMBL" id="JBCLYO010000013">
    <property type="protein sequence ID" value="KAL0083625.1"/>
    <property type="molecule type" value="Genomic_DNA"/>
</dbReference>
<dbReference type="PANTHER" id="PTHR18934">
    <property type="entry name" value="ATP-DEPENDENT RNA HELICASE"/>
    <property type="match status" value="1"/>
</dbReference>
<evidence type="ECO:0000256" key="2">
    <source>
        <dbReference type="ARBA" id="ARBA00022801"/>
    </source>
</evidence>
<keyword evidence="2" id="KW-0378">Hydrolase</keyword>
<accession>A0ABR3AVK3</accession>
<name>A0ABR3AVK3_PHYBL</name>
<evidence type="ECO:0000256" key="3">
    <source>
        <dbReference type="ARBA" id="ARBA00022806"/>
    </source>
</evidence>
<evidence type="ECO:0000313" key="6">
    <source>
        <dbReference type="EMBL" id="KAL0083625.1"/>
    </source>
</evidence>
<sequence length="115" mass="13423">MKRIVTFEEEGKDATEWQFHDADDSSKQQKKKHKKKGGQDREEKFNPQTTQKLDHKTFKQRKQEMLDFRKQLPIYSGREDIIKSIQDNPAVIIMGETGSGKTTRKCKIGKLNSKI</sequence>
<dbReference type="SUPFAM" id="SSF52540">
    <property type="entry name" value="P-loop containing nucleoside triphosphate hydrolases"/>
    <property type="match status" value="1"/>
</dbReference>
<organism evidence="6 7">
    <name type="scientific">Phycomyces blakesleeanus</name>
    <dbReference type="NCBI Taxonomy" id="4837"/>
    <lineage>
        <taxon>Eukaryota</taxon>
        <taxon>Fungi</taxon>
        <taxon>Fungi incertae sedis</taxon>
        <taxon>Mucoromycota</taxon>
        <taxon>Mucoromycotina</taxon>
        <taxon>Mucoromycetes</taxon>
        <taxon>Mucorales</taxon>
        <taxon>Phycomycetaceae</taxon>
        <taxon>Phycomyces</taxon>
    </lineage>
</organism>
<keyword evidence="1" id="KW-0547">Nucleotide-binding</keyword>
<protein>
    <recommendedName>
        <fullName evidence="8">Helicase ATP-binding domain-containing protein</fullName>
    </recommendedName>
</protein>
<feature type="compositionally biased region" description="Basic and acidic residues" evidence="5">
    <location>
        <begin position="15"/>
        <end position="27"/>
    </location>
</feature>
<gene>
    <name evidence="6" type="ORF">J3Q64DRAFT_1748450</name>
</gene>
<dbReference type="Proteomes" id="UP001448207">
    <property type="component" value="Unassembled WGS sequence"/>
</dbReference>
<dbReference type="Gene3D" id="3.40.50.300">
    <property type="entry name" value="P-loop containing nucleotide triphosphate hydrolases"/>
    <property type="match status" value="1"/>
</dbReference>
<evidence type="ECO:0000256" key="1">
    <source>
        <dbReference type="ARBA" id="ARBA00022741"/>
    </source>
</evidence>
<evidence type="ECO:0000256" key="4">
    <source>
        <dbReference type="ARBA" id="ARBA00022840"/>
    </source>
</evidence>
<proteinExistence type="predicted"/>
<evidence type="ECO:0000313" key="7">
    <source>
        <dbReference type="Proteomes" id="UP001448207"/>
    </source>
</evidence>
<feature type="region of interest" description="Disordered" evidence="5">
    <location>
        <begin position="15"/>
        <end position="58"/>
    </location>
</feature>
<comment type="caution">
    <text evidence="6">The sequence shown here is derived from an EMBL/GenBank/DDBJ whole genome shotgun (WGS) entry which is preliminary data.</text>
</comment>
<dbReference type="PANTHER" id="PTHR18934:SF99">
    <property type="entry name" value="ATP-DEPENDENT RNA HELICASE DHX37-RELATED"/>
    <property type="match status" value="1"/>
</dbReference>
<keyword evidence="7" id="KW-1185">Reference proteome</keyword>
<keyword evidence="3" id="KW-0347">Helicase</keyword>
<dbReference type="InterPro" id="IPR027417">
    <property type="entry name" value="P-loop_NTPase"/>
</dbReference>
<reference evidence="6 7" key="1">
    <citation type="submission" date="2024-04" db="EMBL/GenBank/DDBJ databases">
        <title>Symmetric and asymmetric DNA N6-adenine methylation regulates different biological responses in Mucorales.</title>
        <authorList>
            <consortium name="Lawrence Berkeley National Laboratory"/>
            <person name="Lax C."/>
            <person name="Mondo S.J."/>
            <person name="Osorio-Concepcion M."/>
            <person name="Muszewska A."/>
            <person name="Corrochano-Luque M."/>
            <person name="Gutierrez G."/>
            <person name="Riley R."/>
            <person name="Lipzen A."/>
            <person name="Guo J."/>
            <person name="Hundley H."/>
            <person name="Amirebrahimi M."/>
            <person name="Ng V."/>
            <person name="Lorenzo-Gutierrez D."/>
            <person name="Binder U."/>
            <person name="Yang J."/>
            <person name="Song Y."/>
            <person name="Canovas D."/>
            <person name="Navarro E."/>
            <person name="Freitag M."/>
            <person name="Gabaldon T."/>
            <person name="Grigoriev I.V."/>
            <person name="Corrochano L.M."/>
            <person name="Nicolas F.E."/>
            <person name="Garre V."/>
        </authorList>
    </citation>
    <scope>NUCLEOTIDE SEQUENCE [LARGE SCALE GENOMIC DNA]</scope>
    <source>
        <strain evidence="6 7">L51</strain>
    </source>
</reference>